<evidence type="ECO:0000256" key="3">
    <source>
        <dbReference type="ARBA" id="ARBA00023027"/>
    </source>
</evidence>
<evidence type="ECO:0000256" key="1">
    <source>
        <dbReference type="ARBA" id="ARBA00005854"/>
    </source>
</evidence>
<feature type="compositionally biased region" description="Low complexity" evidence="5">
    <location>
        <begin position="172"/>
        <end position="184"/>
    </location>
</feature>
<dbReference type="InterPro" id="IPR036291">
    <property type="entry name" value="NAD(P)-bd_dom_sf"/>
</dbReference>
<evidence type="ECO:0000256" key="2">
    <source>
        <dbReference type="ARBA" id="ARBA00023002"/>
    </source>
</evidence>
<name>A0A2X0LW62_9BASI</name>
<evidence type="ECO:0000313" key="9">
    <source>
        <dbReference type="Proteomes" id="UP000249464"/>
    </source>
</evidence>
<reference evidence="8 9" key="1">
    <citation type="submission" date="2016-11" db="EMBL/GenBank/DDBJ databases">
        <authorList>
            <person name="Jaros S."/>
            <person name="Januszkiewicz K."/>
            <person name="Wedrychowicz H."/>
        </authorList>
    </citation>
    <scope>NUCLEOTIDE SEQUENCE [LARGE SCALE GENOMIC DNA]</scope>
</reference>
<dbReference type="InterPro" id="IPR045865">
    <property type="entry name" value="ACT-like_dom_sf"/>
</dbReference>
<dbReference type="STRING" id="796604.A0A2X0LW62"/>
<feature type="compositionally biased region" description="Pro residues" evidence="5">
    <location>
        <begin position="78"/>
        <end position="87"/>
    </location>
</feature>
<dbReference type="SUPFAM" id="SSF55021">
    <property type="entry name" value="ACT-like"/>
    <property type="match status" value="1"/>
</dbReference>
<evidence type="ECO:0000256" key="4">
    <source>
        <dbReference type="ARBA" id="ARBA00029440"/>
    </source>
</evidence>
<feature type="domain" description="D-isomer specific 2-hydroxyacid dehydrogenase NAD-binding" evidence="7">
    <location>
        <begin position="319"/>
        <end position="507"/>
    </location>
</feature>
<gene>
    <name evidence="8" type="primary">BQ5605_C012g06973</name>
    <name evidence="8" type="ORF">BQ5605_C012G06973</name>
</gene>
<dbReference type="GO" id="GO:0006564">
    <property type="term" value="P:L-serine biosynthetic process"/>
    <property type="evidence" value="ECO:0007669"/>
    <property type="project" value="UniProtKB-ARBA"/>
</dbReference>
<dbReference type="InterPro" id="IPR006139">
    <property type="entry name" value="D-isomer_2_OHA_DH_cat_dom"/>
</dbReference>
<dbReference type="EMBL" id="FQNC01000014">
    <property type="protein sequence ID" value="SGY16745.1"/>
    <property type="molecule type" value="Genomic_DNA"/>
</dbReference>
<protein>
    <submittedName>
        <fullName evidence="8">BQ5605_C012g06973 protein</fullName>
    </submittedName>
</protein>
<dbReference type="Gene3D" id="3.40.50.720">
    <property type="entry name" value="NAD(P)-binding Rossmann-like Domain"/>
    <property type="match status" value="2"/>
</dbReference>
<dbReference type="Gene3D" id="3.30.70.260">
    <property type="match status" value="1"/>
</dbReference>
<dbReference type="PANTHER" id="PTHR43761">
    <property type="entry name" value="D-ISOMER SPECIFIC 2-HYDROXYACID DEHYDROGENASE FAMILY PROTEIN (AFU_ORTHOLOGUE AFUA_1G13630)"/>
    <property type="match status" value="1"/>
</dbReference>
<dbReference type="InterPro" id="IPR029753">
    <property type="entry name" value="D-isomer_DH_CS"/>
</dbReference>
<dbReference type="SUPFAM" id="SSF51735">
    <property type="entry name" value="NAD(P)-binding Rossmann-fold domains"/>
    <property type="match status" value="1"/>
</dbReference>
<dbReference type="GO" id="GO:0004617">
    <property type="term" value="F:phosphoglycerate dehydrogenase activity"/>
    <property type="evidence" value="ECO:0007669"/>
    <property type="project" value="UniProtKB-ARBA"/>
</dbReference>
<evidence type="ECO:0000259" key="6">
    <source>
        <dbReference type="Pfam" id="PF00389"/>
    </source>
</evidence>
<organism evidence="8 9">
    <name type="scientific">Microbotryum silenes-dioicae</name>
    <dbReference type="NCBI Taxonomy" id="796604"/>
    <lineage>
        <taxon>Eukaryota</taxon>
        <taxon>Fungi</taxon>
        <taxon>Dikarya</taxon>
        <taxon>Basidiomycota</taxon>
        <taxon>Pucciniomycotina</taxon>
        <taxon>Microbotryomycetes</taxon>
        <taxon>Microbotryales</taxon>
        <taxon>Microbotryaceae</taxon>
        <taxon>Microbotryum</taxon>
    </lineage>
</organism>
<sequence length="625" mass="66664">MADEGHLDRVNEMVAKTVCGAVMRSSVGPCSEIGAVWRDGKRRPSPDARQMNASGNVKKASHRSRELLLRSLSRSPPTSSPAPPRHCPLPHYNSESFQAREVVVYGQSLISCLGRRPLPVSPISINGSDDAPRRASVSVRPIQIHTGSPPLNSASVTSPLFATSPPNSTLFGSPPAGSAHSGGRSLTASHSFSARVGKALAPFPINESPVKILLLENVNTAAVDLLKAQGYHVDEIKSALGEQELITKLMEGGYQAVGIRSKTKVTAKVISEVPSLLVIGCFCIGTNQVDLIAAAKAGIAVFNSPFSNSRSVAELVISEVIALSRQLCDRSREMREGIWNKVSKGCWEIRGKCLGERARLQIVGYGHIGSQLSVLAEAMGMSVLYYDVMPIMPLGSAKQVDTLDDLLGAVDFLSLHVPELPETTNLISDAQLNLMKDGAYLLNNARGKVVDIPALVRALQSGKLAGAAIDVFPSEPAANGPNFGDALNTWATELRACPNLILTPHIGGSTEEAQSMIGAEVGSALIRYINYGSSIGAVNFPEVSLRPILSDGTVRLCHVHLNQPGVLKIVNSILGEHNVEKQFSDSKGDTAYLLADISHVGEAEIKEIYEAISGTRSNIVTRMLF</sequence>
<dbReference type="FunFam" id="3.40.50.720:FF:000041">
    <property type="entry name" value="D-3-phosphoglycerate dehydrogenase"/>
    <property type="match status" value="1"/>
</dbReference>
<evidence type="ECO:0000259" key="7">
    <source>
        <dbReference type="Pfam" id="PF02826"/>
    </source>
</evidence>
<feature type="region of interest" description="Disordered" evidence="5">
    <location>
        <begin position="37"/>
        <end position="92"/>
    </location>
</feature>
<dbReference type="InterPro" id="IPR006140">
    <property type="entry name" value="D-isomer_DH_NAD-bd"/>
</dbReference>
<comment type="similarity">
    <text evidence="1">Belongs to the D-isomer specific 2-hydroxyacid dehydrogenase family.</text>
</comment>
<dbReference type="NCBIfam" id="NF008759">
    <property type="entry name" value="PRK11790.1"/>
    <property type="match status" value="1"/>
</dbReference>
<evidence type="ECO:0000256" key="5">
    <source>
        <dbReference type="SAM" id="MobiDB-lite"/>
    </source>
</evidence>
<dbReference type="PROSITE" id="PS00671">
    <property type="entry name" value="D_2_HYDROXYACID_DH_3"/>
    <property type="match status" value="1"/>
</dbReference>
<feature type="domain" description="D-isomer specific 2-hydroxyacid dehydrogenase catalytic" evidence="6">
    <location>
        <begin position="212"/>
        <end position="539"/>
    </location>
</feature>
<keyword evidence="3" id="KW-0520">NAD</keyword>
<dbReference type="Pfam" id="PF00389">
    <property type="entry name" value="2-Hacid_dh"/>
    <property type="match status" value="1"/>
</dbReference>
<dbReference type="AlphaFoldDB" id="A0A2X0LW62"/>
<dbReference type="InterPro" id="IPR050418">
    <property type="entry name" value="D-iso_2-hydroxyacid_DH_PdxB"/>
</dbReference>
<dbReference type="Pfam" id="PF02826">
    <property type="entry name" value="2-Hacid_dh_C"/>
    <property type="match status" value="1"/>
</dbReference>
<keyword evidence="2" id="KW-0560">Oxidoreductase</keyword>
<keyword evidence="9" id="KW-1185">Reference proteome</keyword>
<feature type="region of interest" description="Disordered" evidence="5">
    <location>
        <begin position="165"/>
        <end position="184"/>
    </location>
</feature>
<comment type="pathway">
    <text evidence="4">Amino-acid biosynthesis.</text>
</comment>
<dbReference type="Proteomes" id="UP000249464">
    <property type="component" value="Unassembled WGS sequence"/>
</dbReference>
<evidence type="ECO:0000313" key="8">
    <source>
        <dbReference type="EMBL" id="SGY16745.1"/>
    </source>
</evidence>
<dbReference type="GO" id="GO:0051287">
    <property type="term" value="F:NAD binding"/>
    <property type="evidence" value="ECO:0007669"/>
    <property type="project" value="InterPro"/>
</dbReference>
<dbReference type="PANTHER" id="PTHR43761:SF1">
    <property type="entry name" value="D-ISOMER SPECIFIC 2-HYDROXYACID DEHYDROGENASE CATALYTIC DOMAIN-CONTAINING PROTEIN-RELATED"/>
    <property type="match status" value="1"/>
</dbReference>
<dbReference type="SUPFAM" id="SSF52283">
    <property type="entry name" value="Formate/glycerate dehydrogenase catalytic domain-like"/>
    <property type="match status" value="1"/>
</dbReference>
<proteinExistence type="inferred from homology"/>
<accession>A0A2X0LW62</accession>
<dbReference type="GO" id="GO:0047545">
    <property type="term" value="F:(S)-2-hydroxyglutarate dehydrogenase activity"/>
    <property type="evidence" value="ECO:0007669"/>
    <property type="project" value="UniProtKB-ARBA"/>
</dbReference>
<dbReference type="CDD" id="cd12176">
    <property type="entry name" value="PGDH_3"/>
    <property type="match status" value="1"/>
</dbReference>